<proteinExistence type="predicted"/>
<protein>
    <submittedName>
        <fullName evidence="2">DUF4365 domain-containing protein</fullName>
    </submittedName>
</protein>
<reference evidence="2 3" key="1">
    <citation type="submission" date="2024-03" db="EMBL/GenBank/DDBJ databases">
        <title>Draft genome sequence of Pseudonocardia tropica JCM 19149.</title>
        <authorList>
            <person name="Butdee W."/>
            <person name="Duangmal K."/>
        </authorList>
    </citation>
    <scope>NUCLEOTIDE SEQUENCE [LARGE SCALE GENOMIC DNA]</scope>
    <source>
        <strain evidence="2 3">JCM 19149</strain>
    </source>
</reference>
<dbReference type="InterPro" id="IPR025375">
    <property type="entry name" value="DUF4365"/>
</dbReference>
<sequence>MLDPNNHRGSFGEAYVRVLAAAAGLTVYKEELDRDGIDLGVRMPAPGPGFARAVEMQIKTTASPSWAGGCLNFGGLDRKGFNRLAGDRFQVARYLVVVVVPRDTDRFSDMFTSGLLLRTIGYVTSLRDRTPFTDERGRAGTTVRMPMANVLTPDSLRRLVELDPVVAR</sequence>
<organism evidence="2 3">
    <name type="scientific">Pseudonocardia tropica</name>
    <dbReference type="NCBI Taxonomy" id="681289"/>
    <lineage>
        <taxon>Bacteria</taxon>
        <taxon>Bacillati</taxon>
        <taxon>Actinomycetota</taxon>
        <taxon>Actinomycetes</taxon>
        <taxon>Pseudonocardiales</taxon>
        <taxon>Pseudonocardiaceae</taxon>
        <taxon>Pseudonocardia</taxon>
    </lineage>
</organism>
<dbReference type="Proteomes" id="UP001464923">
    <property type="component" value="Unassembled WGS sequence"/>
</dbReference>
<gene>
    <name evidence="2" type="ORF">WHI96_19355</name>
</gene>
<accession>A0ABV1JYC0</accession>
<feature type="domain" description="DUF4365" evidence="1">
    <location>
        <begin position="10"/>
        <end position="161"/>
    </location>
</feature>
<dbReference type="RefSeq" id="WP_349302425.1">
    <property type="nucleotide sequence ID" value="NZ_JBEDNP010000011.1"/>
</dbReference>
<evidence type="ECO:0000259" key="1">
    <source>
        <dbReference type="Pfam" id="PF14280"/>
    </source>
</evidence>
<name>A0ABV1JYC0_9PSEU</name>
<evidence type="ECO:0000313" key="2">
    <source>
        <dbReference type="EMBL" id="MEQ3540971.1"/>
    </source>
</evidence>
<comment type="caution">
    <text evidence="2">The sequence shown here is derived from an EMBL/GenBank/DDBJ whole genome shotgun (WGS) entry which is preliminary data.</text>
</comment>
<dbReference type="EMBL" id="JBEDNP010000011">
    <property type="protein sequence ID" value="MEQ3540971.1"/>
    <property type="molecule type" value="Genomic_DNA"/>
</dbReference>
<evidence type="ECO:0000313" key="3">
    <source>
        <dbReference type="Proteomes" id="UP001464923"/>
    </source>
</evidence>
<dbReference type="Pfam" id="PF14280">
    <property type="entry name" value="DUF4365"/>
    <property type="match status" value="1"/>
</dbReference>
<keyword evidence="3" id="KW-1185">Reference proteome</keyword>